<dbReference type="eggNOG" id="COG4409">
    <property type="taxonomic scope" value="Bacteria"/>
</dbReference>
<name>A4A093_9BACT</name>
<dbReference type="Gene3D" id="2.120.10.10">
    <property type="match status" value="1"/>
</dbReference>
<accession>A4A093</accession>
<dbReference type="GO" id="GO:0016020">
    <property type="term" value="C:membrane"/>
    <property type="evidence" value="ECO:0007669"/>
    <property type="project" value="TreeGrafter"/>
</dbReference>
<proteinExistence type="inferred from homology"/>
<dbReference type="InterPro" id="IPR036278">
    <property type="entry name" value="Sialidase_sf"/>
</dbReference>
<dbReference type="PANTHER" id="PTHR10628">
    <property type="entry name" value="SIALIDASE"/>
    <property type="match status" value="1"/>
</dbReference>
<comment type="catalytic activity">
    <reaction evidence="1">
        <text>Hydrolysis of alpha-(2-&gt;3)-, alpha-(2-&gt;6)-, alpha-(2-&gt;8)- glycosidic linkages of terminal sialic acid residues in oligosaccharides, glycoproteins, glycolipids, colominic acid and synthetic substrates.</text>
        <dbReference type="EC" id="3.2.1.18"/>
    </reaction>
</comment>
<evidence type="ECO:0000313" key="5">
    <source>
        <dbReference type="EMBL" id="EAQ77879.1"/>
    </source>
</evidence>
<dbReference type="RefSeq" id="WP_002654844.1">
    <property type="nucleotide sequence ID" value="NZ_CH672377.1"/>
</dbReference>
<dbReference type="PANTHER" id="PTHR10628:SF30">
    <property type="entry name" value="EXO-ALPHA-SIALIDASE"/>
    <property type="match status" value="1"/>
</dbReference>
<evidence type="ECO:0000259" key="4">
    <source>
        <dbReference type="Pfam" id="PF13088"/>
    </source>
</evidence>
<dbReference type="HOGENOM" id="CLU_749397_0_0_0"/>
<gene>
    <name evidence="5" type="ORF">DSM3645_06244</name>
</gene>
<dbReference type="GO" id="GO:0005737">
    <property type="term" value="C:cytoplasm"/>
    <property type="evidence" value="ECO:0007669"/>
    <property type="project" value="TreeGrafter"/>
</dbReference>
<organism evidence="5 6">
    <name type="scientific">Blastopirellula marina DSM 3645</name>
    <dbReference type="NCBI Taxonomy" id="314230"/>
    <lineage>
        <taxon>Bacteria</taxon>
        <taxon>Pseudomonadati</taxon>
        <taxon>Planctomycetota</taxon>
        <taxon>Planctomycetia</taxon>
        <taxon>Pirellulales</taxon>
        <taxon>Pirellulaceae</taxon>
        <taxon>Blastopirellula</taxon>
    </lineage>
</organism>
<dbReference type="SUPFAM" id="SSF50939">
    <property type="entry name" value="Sialidases"/>
    <property type="match status" value="1"/>
</dbReference>
<dbReference type="EC" id="3.2.1.18" evidence="3"/>
<protein>
    <recommendedName>
        <fullName evidence="3">exo-alpha-sialidase</fullName>
        <ecNumber evidence="3">3.2.1.18</ecNumber>
    </recommendedName>
</protein>
<dbReference type="Proteomes" id="UP000004358">
    <property type="component" value="Unassembled WGS sequence"/>
</dbReference>
<feature type="domain" description="Sialidase" evidence="4">
    <location>
        <begin position="56"/>
        <end position="324"/>
    </location>
</feature>
<dbReference type="InterPro" id="IPR026856">
    <property type="entry name" value="Sialidase_fam"/>
</dbReference>
<dbReference type="STRING" id="314230.DSM3645_06244"/>
<sequence length="369" mass="40062">MKASIFAGLIVTGVMLTCSGFVVGGESGPARVIVPAPESDRFCHLSWPKVVKAKDGSLVVAYIAGRKHVNGDGCPAVSISKDGGKSFSSPHVLKTFDSTMQYQHAANLAMGIAEDGAIVLMAMAFTDNLRNNIYAWRSTDNGQTWEMTDTAAIGESKTGSVFGHVFQVPGKGLAVCGHYRQPSGSGLWIAYSKDDGKSWGPAQTISTESYFEPTFIYTSGRLIGLVRENAAHAYHQYVSDDLGASWQFGESVIQGSKDAVHPSPFLVADPTQPERLYALQSERDAANQINLWQSQSDTLQWERHSLVTSGAGFEDFSYPWMTHIEGNDWFLVFYAGEKDGPNSIYGMKLTIPPQSNVDVLDKPKADDGD</sequence>
<evidence type="ECO:0000256" key="3">
    <source>
        <dbReference type="ARBA" id="ARBA00012733"/>
    </source>
</evidence>
<evidence type="ECO:0000256" key="1">
    <source>
        <dbReference type="ARBA" id="ARBA00000427"/>
    </source>
</evidence>
<dbReference type="EMBL" id="AANZ01000027">
    <property type="protein sequence ID" value="EAQ77879.1"/>
    <property type="molecule type" value="Genomic_DNA"/>
</dbReference>
<dbReference type="Pfam" id="PF13088">
    <property type="entry name" value="BNR_2"/>
    <property type="match status" value="1"/>
</dbReference>
<dbReference type="OrthoDB" id="243480at2"/>
<reference evidence="5 6" key="1">
    <citation type="submission" date="2006-02" db="EMBL/GenBank/DDBJ databases">
        <authorList>
            <person name="Amann R."/>
            <person name="Ferriera S."/>
            <person name="Johnson J."/>
            <person name="Kravitz S."/>
            <person name="Halpern A."/>
            <person name="Remington K."/>
            <person name="Beeson K."/>
            <person name="Tran B."/>
            <person name="Rogers Y.-H."/>
            <person name="Friedman R."/>
            <person name="Venter J.C."/>
        </authorList>
    </citation>
    <scope>NUCLEOTIDE SEQUENCE [LARGE SCALE GENOMIC DNA]</scope>
    <source>
        <strain evidence="5 6">DSM 3645</strain>
    </source>
</reference>
<dbReference type="GO" id="GO:0009313">
    <property type="term" value="P:oligosaccharide catabolic process"/>
    <property type="evidence" value="ECO:0007669"/>
    <property type="project" value="TreeGrafter"/>
</dbReference>
<dbReference type="InterPro" id="IPR011040">
    <property type="entry name" value="Sialidase"/>
</dbReference>
<dbReference type="AlphaFoldDB" id="A4A093"/>
<evidence type="ECO:0000313" key="6">
    <source>
        <dbReference type="Proteomes" id="UP000004358"/>
    </source>
</evidence>
<dbReference type="CDD" id="cd15482">
    <property type="entry name" value="Sialidase_non-viral"/>
    <property type="match status" value="1"/>
</dbReference>
<comment type="similarity">
    <text evidence="2">Belongs to the glycosyl hydrolase 33 family.</text>
</comment>
<dbReference type="GO" id="GO:0006689">
    <property type="term" value="P:ganglioside catabolic process"/>
    <property type="evidence" value="ECO:0007669"/>
    <property type="project" value="TreeGrafter"/>
</dbReference>
<dbReference type="GO" id="GO:0004308">
    <property type="term" value="F:exo-alpha-sialidase activity"/>
    <property type="evidence" value="ECO:0007669"/>
    <property type="project" value="UniProtKB-EC"/>
</dbReference>
<evidence type="ECO:0000256" key="2">
    <source>
        <dbReference type="ARBA" id="ARBA00009348"/>
    </source>
</evidence>
<comment type="caution">
    <text evidence="5">The sequence shown here is derived from an EMBL/GenBank/DDBJ whole genome shotgun (WGS) entry which is preliminary data.</text>
</comment>